<name>A0A0C9QCG0_LACPA</name>
<dbReference type="EMBL" id="BAYM01000064">
    <property type="protein sequence ID" value="GAN36308.1"/>
    <property type="molecule type" value="Genomic_DNA"/>
</dbReference>
<evidence type="ECO:0000313" key="2">
    <source>
        <dbReference type="EMBL" id="GAN36308.1"/>
    </source>
</evidence>
<dbReference type="Proteomes" id="UP000032552">
    <property type="component" value="Unassembled WGS sequence"/>
</dbReference>
<dbReference type="PROSITE" id="PS50943">
    <property type="entry name" value="HTH_CROC1"/>
    <property type="match status" value="1"/>
</dbReference>
<protein>
    <submittedName>
        <fullName evidence="2">Protein UpsR</fullName>
    </submittedName>
</protein>
<dbReference type="PANTHER" id="PTHR37038">
    <property type="entry name" value="TRANSCRIPTIONAL REGULATOR-RELATED"/>
    <property type="match status" value="1"/>
</dbReference>
<dbReference type="PANTHER" id="PTHR37038:SF12">
    <property type="entry name" value="TRANSCRIPTIONAL REGULATOR"/>
    <property type="match status" value="1"/>
</dbReference>
<dbReference type="SUPFAM" id="SSF47413">
    <property type="entry name" value="lambda repressor-like DNA-binding domains"/>
    <property type="match status" value="1"/>
</dbReference>
<comment type="caution">
    <text evidence="2">The sequence shown here is derived from an EMBL/GenBank/DDBJ whole genome shotgun (WGS) entry which is preliminary data.</text>
</comment>
<feature type="domain" description="HTH cro/C1-type" evidence="1">
    <location>
        <begin position="13"/>
        <end position="66"/>
    </location>
</feature>
<dbReference type="InterPro" id="IPR053163">
    <property type="entry name" value="HTH-type_regulator_Rgg"/>
</dbReference>
<sequence length="339" mass="39701">MVEKIKATDGAVFRQLRHNHQLTLAQVADDHNSIAFISKFEQGKSNISFSRLTHLLYRINISVEEFVFIRDLQSGVVPTSNDPNFVYNTLTHRAFVEVLDYQDRFSTQEPTPADYAYFLKKEQEWQARYAQDHNRQTRFELISIQLFRLTMIDRVKQLNQPSPFKSVADAMAQLQALAKPVVNYLYSVEIWNYFELYWFRHLMVALPTATIQNLLPLAIKRSEKYRAFNQIRNIRIRTLFAAFSVFINDRQLTDAKKALDTAKTLLHDSDDLTNAAMLLFLRGWYHVIADQPEIGWELCHQAISLAHILDQPKQEQQLRYSLEFIHQNVNNPEKSAFFL</sequence>
<evidence type="ECO:0000259" key="1">
    <source>
        <dbReference type="PROSITE" id="PS50943"/>
    </source>
</evidence>
<dbReference type="Gene3D" id="1.10.260.40">
    <property type="entry name" value="lambda repressor-like DNA-binding domains"/>
    <property type="match status" value="1"/>
</dbReference>
<dbReference type="Pfam" id="PF21259">
    <property type="entry name" value="Rgg_C"/>
    <property type="match status" value="1"/>
</dbReference>
<dbReference type="AlphaFoldDB" id="A0A0C9QCG0"/>
<dbReference type="CDD" id="cd00093">
    <property type="entry name" value="HTH_XRE"/>
    <property type="match status" value="1"/>
</dbReference>
<dbReference type="RefSeq" id="WP_045625525.1">
    <property type="nucleotide sequence ID" value="NZ_BAYM01000064.1"/>
</dbReference>
<dbReference type="InterPro" id="IPR010057">
    <property type="entry name" value="Transcription_activator_Rgg_C"/>
</dbReference>
<organism evidence="2 3">
    <name type="scientific">Lacticaseibacillus paracasei NRIC 0644</name>
    <dbReference type="NCBI Taxonomy" id="1435038"/>
    <lineage>
        <taxon>Bacteria</taxon>
        <taxon>Bacillati</taxon>
        <taxon>Bacillota</taxon>
        <taxon>Bacilli</taxon>
        <taxon>Lactobacillales</taxon>
        <taxon>Lactobacillaceae</taxon>
        <taxon>Lacticaseibacillus</taxon>
    </lineage>
</organism>
<proteinExistence type="predicted"/>
<gene>
    <name evidence="2" type="ORF">LC0644_0897</name>
</gene>
<dbReference type="NCBIfam" id="TIGR01716">
    <property type="entry name" value="RGG_Cterm"/>
    <property type="match status" value="1"/>
</dbReference>
<dbReference type="InterPro" id="IPR010982">
    <property type="entry name" value="Lambda_DNA-bd_dom_sf"/>
</dbReference>
<dbReference type="InterPro" id="IPR001387">
    <property type="entry name" value="Cro/C1-type_HTH"/>
</dbReference>
<dbReference type="GO" id="GO:0003677">
    <property type="term" value="F:DNA binding"/>
    <property type="evidence" value="ECO:0007669"/>
    <property type="project" value="InterPro"/>
</dbReference>
<reference evidence="3" key="1">
    <citation type="submission" date="2014-05" db="EMBL/GenBank/DDBJ databases">
        <title>Whole genome sequencing of Lactobacillus casei NRIC0644.</title>
        <authorList>
            <person name="Atarashi H."/>
            <person name="Yoshida Y."/>
            <person name="Fujimura S."/>
            <person name="Tanaka N."/>
            <person name="Shiwa Y."/>
            <person name="Yoshikawa H."/>
            <person name="Okada S."/>
            <person name="Nakagawa J."/>
        </authorList>
    </citation>
    <scope>NUCLEOTIDE SEQUENCE [LARGE SCALE GENOMIC DNA]</scope>
    <source>
        <strain evidence="3">NRIC0644</strain>
    </source>
</reference>
<evidence type="ECO:0000313" key="3">
    <source>
        <dbReference type="Proteomes" id="UP000032552"/>
    </source>
</evidence>
<accession>A0A0C9QCG0</accession>